<evidence type="ECO:0000313" key="3">
    <source>
        <dbReference type="Proteomes" id="UP001196408"/>
    </source>
</evidence>
<dbReference type="Pfam" id="PF02620">
    <property type="entry name" value="YceD"/>
    <property type="match status" value="1"/>
</dbReference>
<dbReference type="Proteomes" id="UP001197492">
    <property type="component" value="Unassembled WGS sequence"/>
</dbReference>
<evidence type="ECO:0000313" key="1">
    <source>
        <dbReference type="EMBL" id="MBV3383534.1"/>
    </source>
</evidence>
<dbReference type="EMBL" id="JAHOEF010000086">
    <property type="protein sequence ID" value="MBV3383534.1"/>
    <property type="molecule type" value="Genomic_DNA"/>
</dbReference>
<gene>
    <name evidence="1" type="ORF">KSV97_10005</name>
    <name evidence="2" type="ORF">KSW06_09890</name>
</gene>
<dbReference type="InterPro" id="IPR003772">
    <property type="entry name" value="YceD"/>
</dbReference>
<accession>A0AAW4MX94</accession>
<dbReference type="Proteomes" id="UP001196408">
    <property type="component" value="Unassembled WGS sequence"/>
</dbReference>
<dbReference type="EMBL" id="JAHOEL010000084">
    <property type="protein sequence ID" value="MBV3393550.1"/>
    <property type="molecule type" value="Genomic_DNA"/>
</dbReference>
<sequence>MIKVKWNRNWLVKQKNGKFDFEETITFPKEMFYNLSRINDLKDVEVTGSGNFNSSEERLYVTYHVQGTMVVPCAISLEDVDYPFSIDTDVVFAFCKPEDDEDVVEARKDVADLTSVIFQEIMMAIPMRVVKEGAKMKTSGSGWKVMDESEVVAKEEDTIDPRLAKLKDYFKDQE</sequence>
<evidence type="ECO:0000313" key="2">
    <source>
        <dbReference type="EMBL" id="MBV3393550.1"/>
    </source>
</evidence>
<proteinExistence type="predicted"/>
<keyword evidence="4" id="KW-1185">Reference proteome</keyword>
<name>A0AAW4MX94_9FIRM</name>
<comment type="caution">
    <text evidence="1">The sequence shown here is derived from an EMBL/GenBank/DDBJ whole genome shotgun (WGS) entry which is preliminary data.</text>
</comment>
<protein>
    <submittedName>
        <fullName evidence="1">DUF177 domain-containing protein</fullName>
    </submittedName>
</protein>
<dbReference type="AlphaFoldDB" id="A0AAW4MX94"/>
<organism evidence="1 3">
    <name type="scientific">Catenibacterium mitsuokai</name>
    <dbReference type="NCBI Taxonomy" id="100886"/>
    <lineage>
        <taxon>Bacteria</taxon>
        <taxon>Bacillati</taxon>
        <taxon>Bacillota</taxon>
        <taxon>Erysipelotrichia</taxon>
        <taxon>Erysipelotrichales</taxon>
        <taxon>Coprobacillaceae</taxon>
        <taxon>Catenibacterium</taxon>
    </lineage>
</organism>
<evidence type="ECO:0000313" key="4">
    <source>
        <dbReference type="Proteomes" id="UP001197492"/>
    </source>
</evidence>
<reference evidence="1 4" key="1">
    <citation type="submission" date="2021-06" db="EMBL/GenBank/DDBJ databases">
        <title>Collection of gut derived symbiotic bacterial strains cultured from healthy donors.</title>
        <authorList>
            <person name="Lin H."/>
            <person name="Littmann E."/>
            <person name="Pamer E.G."/>
        </authorList>
    </citation>
    <scope>NUCLEOTIDE SEQUENCE</scope>
    <source>
        <strain evidence="2 4">MSK.21.70</strain>
        <strain evidence="1">MSK.21.82</strain>
    </source>
</reference>